<dbReference type="InterPro" id="IPR038150">
    <property type="entry name" value="CRR7-like_sf"/>
</dbReference>
<protein>
    <submittedName>
        <fullName evidence="1">Protein CHLORORESPIRATORY REDUCTION 7 chloroplastic</fullName>
    </submittedName>
</protein>
<dbReference type="Gene3D" id="3.90.940.40">
    <property type="entry name" value="Protein CHLORORESPIRATORY REDUCTION 7"/>
    <property type="match status" value="1"/>
</dbReference>
<dbReference type="InParanoid" id="A0A1D6NB00"/>
<sequence>MEPGVDEAFVYREELEEELEERLKGWLKNWPGDTLSPDHARFGTVDEVVSYLVSSSSITIFSSCQRGNNYSRDDDCRTS</sequence>
<accession>A0A1D6NB00</accession>
<dbReference type="EMBL" id="CM007649">
    <property type="protein sequence ID" value="ONM37716.1"/>
    <property type="molecule type" value="Genomic_DNA"/>
</dbReference>
<dbReference type="STRING" id="4577.A0A1D6NB00"/>
<dbReference type="PANTHER" id="PTHR36803">
    <property type="entry name" value="PROTEIN CHLORORESPIRATORY REDUCTION 7, CHLOROPLASTIC"/>
    <property type="match status" value="1"/>
</dbReference>
<dbReference type="InterPro" id="IPR021954">
    <property type="entry name" value="CRR7"/>
</dbReference>
<dbReference type="SMR" id="A0A1D6NB00"/>
<proteinExistence type="predicted"/>
<evidence type="ECO:0000313" key="1">
    <source>
        <dbReference type="EMBL" id="ONM37716.1"/>
    </source>
</evidence>
<name>A0A1D6NB00_MAIZE</name>
<dbReference type="AlphaFoldDB" id="A0A1D6NB00"/>
<dbReference type="PaxDb" id="4577-GRMZM2G463157_P01"/>
<dbReference type="OMA" id="DHARFGT"/>
<dbReference type="PANTHER" id="PTHR36803:SF1">
    <property type="entry name" value="PROTEIN CHLORORESPIRATORY REDUCTION 7, CHLOROPLASTIC"/>
    <property type="match status" value="1"/>
</dbReference>
<dbReference type="Pfam" id="PF12095">
    <property type="entry name" value="CRR7"/>
    <property type="match status" value="1"/>
</dbReference>
<reference evidence="1" key="1">
    <citation type="submission" date="2015-12" db="EMBL/GenBank/DDBJ databases">
        <title>Update maize B73 reference genome by single molecule sequencing technologies.</title>
        <authorList>
            <consortium name="Maize Genome Sequencing Project"/>
            <person name="Ware D."/>
        </authorList>
    </citation>
    <scope>NUCLEOTIDE SEQUENCE [LARGE SCALE GENOMIC DNA]</scope>
    <source>
        <tissue evidence="1">Seedling</tissue>
    </source>
</reference>
<gene>
    <name evidence="1" type="ORF">ZEAMMB73_Zm00001d043379</name>
</gene>
<organism evidence="1">
    <name type="scientific">Zea mays</name>
    <name type="common">Maize</name>
    <dbReference type="NCBI Taxonomy" id="4577"/>
    <lineage>
        <taxon>Eukaryota</taxon>
        <taxon>Viridiplantae</taxon>
        <taxon>Streptophyta</taxon>
        <taxon>Embryophyta</taxon>
        <taxon>Tracheophyta</taxon>
        <taxon>Spermatophyta</taxon>
        <taxon>Magnoliopsida</taxon>
        <taxon>Liliopsida</taxon>
        <taxon>Poales</taxon>
        <taxon>Poaceae</taxon>
        <taxon>PACMAD clade</taxon>
        <taxon>Panicoideae</taxon>
        <taxon>Andropogonodae</taxon>
        <taxon>Andropogoneae</taxon>
        <taxon>Tripsacinae</taxon>
        <taxon>Zea</taxon>
    </lineage>
</organism>